<evidence type="ECO:0000313" key="7">
    <source>
        <dbReference type="Proteomes" id="UP000291469"/>
    </source>
</evidence>
<dbReference type="OrthoDB" id="3819648at2"/>
<feature type="DNA-binding region" description="H-T-H motif" evidence="4">
    <location>
        <begin position="94"/>
        <end position="113"/>
    </location>
</feature>
<reference evidence="6 7" key="1">
    <citation type="submission" date="2019-01" db="EMBL/GenBank/DDBJ databases">
        <title>Egibacter rhizosphaerae EGI 80759T.</title>
        <authorList>
            <person name="Chen D.-D."/>
            <person name="Tian Y."/>
            <person name="Jiao J.-Y."/>
            <person name="Zhang X.-T."/>
            <person name="Zhang Y.-G."/>
            <person name="Zhang Y."/>
            <person name="Xiao M."/>
            <person name="Shu W.-S."/>
            <person name="Li W.-J."/>
        </authorList>
    </citation>
    <scope>NUCLEOTIDE SEQUENCE [LARGE SCALE GENOMIC DNA]</scope>
    <source>
        <strain evidence="6 7">EGI 80759</strain>
    </source>
</reference>
<organism evidence="6 7">
    <name type="scientific">Egibacter rhizosphaerae</name>
    <dbReference type="NCBI Taxonomy" id="1670831"/>
    <lineage>
        <taxon>Bacteria</taxon>
        <taxon>Bacillati</taxon>
        <taxon>Actinomycetota</taxon>
        <taxon>Nitriliruptoria</taxon>
        <taxon>Egibacterales</taxon>
        <taxon>Egibacteraceae</taxon>
        <taxon>Egibacter</taxon>
    </lineage>
</organism>
<name>A0A411YBB7_9ACTN</name>
<dbReference type="PANTHER" id="PTHR30055:SF234">
    <property type="entry name" value="HTH-TYPE TRANSCRIPTIONAL REGULATOR BETI"/>
    <property type="match status" value="1"/>
</dbReference>
<dbReference type="GO" id="GO:0003700">
    <property type="term" value="F:DNA-binding transcription factor activity"/>
    <property type="evidence" value="ECO:0007669"/>
    <property type="project" value="TreeGrafter"/>
</dbReference>
<feature type="domain" description="HTH tetR-type" evidence="5">
    <location>
        <begin position="71"/>
        <end position="131"/>
    </location>
</feature>
<dbReference type="Proteomes" id="UP000291469">
    <property type="component" value="Chromosome"/>
</dbReference>
<dbReference type="AlphaFoldDB" id="A0A411YBB7"/>
<keyword evidence="3" id="KW-0804">Transcription</keyword>
<dbReference type="EMBL" id="CP036402">
    <property type="protein sequence ID" value="QBI18475.1"/>
    <property type="molecule type" value="Genomic_DNA"/>
</dbReference>
<keyword evidence="1" id="KW-0805">Transcription regulation</keyword>
<evidence type="ECO:0000259" key="5">
    <source>
        <dbReference type="PROSITE" id="PS50977"/>
    </source>
</evidence>
<sequence length="256" mass="28523">MISRVPPSGLTLPERRVGRPIVDGELLDVPVWVLTEVPRAVRLTVLETSSTDRSRPVSASAPVPVRERRRQQTRAEILEAAWRLAERDGIAALSLRELATEVGMRAPSLYTYFESKAAIYDAMFAQGYRELDAMKAGLELDPDDPVGTLERNIEAFVDFCGESLARFQLMFTPAVPGWQPSAEAYAVSVTTYERSVEDFARLGIEELRHFDLLTALLSGLASQQLANDPGGDRWRRLSREAAEMYLAHVHKGRGQP</sequence>
<evidence type="ECO:0000313" key="6">
    <source>
        <dbReference type="EMBL" id="QBI18475.1"/>
    </source>
</evidence>
<accession>A0A411YBB7</accession>
<evidence type="ECO:0000256" key="2">
    <source>
        <dbReference type="ARBA" id="ARBA00023125"/>
    </source>
</evidence>
<dbReference type="PANTHER" id="PTHR30055">
    <property type="entry name" value="HTH-TYPE TRANSCRIPTIONAL REGULATOR RUTR"/>
    <property type="match status" value="1"/>
</dbReference>
<dbReference type="KEGG" id="erz:ER308_02100"/>
<dbReference type="InterPro" id="IPR001647">
    <property type="entry name" value="HTH_TetR"/>
</dbReference>
<dbReference type="PROSITE" id="PS50977">
    <property type="entry name" value="HTH_TETR_2"/>
    <property type="match status" value="1"/>
</dbReference>
<dbReference type="Gene3D" id="1.10.357.10">
    <property type="entry name" value="Tetracycline Repressor, domain 2"/>
    <property type="match status" value="1"/>
</dbReference>
<evidence type="ECO:0000256" key="4">
    <source>
        <dbReference type="PROSITE-ProRule" id="PRU00335"/>
    </source>
</evidence>
<proteinExistence type="predicted"/>
<dbReference type="InterPro" id="IPR050109">
    <property type="entry name" value="HTH-type_TetR-like_transc_reg"/>
</dbReference>
<dbReference type="InterPro" id="IPR009057">
    <property type="entry name" value="Homeodomain-like_sf"/>
</dbReference>
<gene>
    <name evidence="6" type="ORF">ER308_02100</name>
</gene>
<evidence type="ECO:0000256" key="1">
    <source>
        <dbReference type="ARBA" id="ARBA00023015"/>
    </source>
</evidence>
<evidence type="ECO:0000256" key="3">
    <source>
        <dbReference type="ARBA" id="ARBA00023163"/>
    </source>
</evidence>
<dbReference type="GO" id="GO:0000976">
    <property type="term" value="F:transcription cis-regulatory region binding"/>
    <property type="evidence" value="ECO:0007669"/>
    <property type="project" value="TreeGrafter"/>
</dbReference>
<protein>
    <submittedName>
        <fullName evidence="6">TetR/AcrR family transcriptional regulator</fullName>
    </submittedName>
</protein>
<dbReference type="Pfam" id="PF00440">
    <property type="entry name" value="TetR_N"/>
    <property type="match status" value="1"/>
</dbReference>
<dbReference type="SUPFAM" id="SSF46689">
    <property type="entry name" value="Homeodomain-like"/>
    <property type="match status" value="1"/>
</dbReference>
<dbReference type="PRINTS" id="PR00455">
    <property type="entry name" value="HTHTETR"/>
</dbReference>
<keyword evidence="2 4" id="KW-0238">DNA-binding</keyword>
<keyword evidence="7" id="KW-1185">Reference proteome</keyword>